<keyword evidence="3" id="KW-0503">Monooxygenase</keyword>
<sequence>MTDQPQTALISGAGIAGLVLGWWLRRSGVKPTIVELAPEIRKGGHPVDLWGSAVEVVDRMGLLPELQAAGTHNDRGVMITPGRPPLHMDLRRLEIGFADRHLEIMRGELVNALYRAVAGDVEFMFGNSISKLEEREDKVQVEFTSGTDREFSFVVGADGQHSNTRHLAFGKEAEFTNYIGGYICGYTIPNTMGLKNAIHRYVVPDKTVAVFPIRQSNELGVGFLFRSRDPINLHHRDTDGHKRLVRDRFKEDEWLVPQLLAGMDGAQDFYFEPFSQILMGGWVKSRIALVGDAGFGPSPAVGGGTSLAVVSAYMLARQIANAADDPAHALTAYERDVLPIVEKSRQIGPVLVKSLIPTSRLSIALSFLSAPILMALPRAIRGRLPLLPGKAVVGMRAIAEAPLDPPHVRE</sequence>
<dbReference type="PANTHER" id="PTHR46865">
    <property type="entry name" value="OXIDOREDUCTASE-RELATED"/>
    <property type="match status" value="1"/>
</dbReference>
<dbReference type="GO" id="GO:0071949">
    <property type="term" value="F:FAD binding"/>
    <property type="evidence" value="ECO:0007669"/>
    <property type="project" value="InterPro"/>
</dbReference>
<protein>
    <submittedName>
        <fullName evidence="3">FAD-binding monooxygenase</fullName>
    </submittedName>
</protein>
<evidence type="ECO:0000259" key="2">
    <source>
        <dbReference type="Pfam" id="PF01494"/>
    </source>
</evidence>
<keyword evidence="1" id="KW-1133">Transmembrane helix</keyword>
<evidence type="ECO:0000313" key="3">
    <source>
        <dbReference type="EMBL" id="GGA51292.1"/>
    </source>
</evidence>
<feature type="transmembrane region" description="Helical" evidence="1">
    <location>
        <begin position="6"/>
        <end position="24"/>
    </location>
</feature>
<comment type="caution">
    <text evidence="3">The sequence shown here is derived from an EMBL/GenBank/DDBJ whole genome shotgun (WGS) entry which is preliminary data.</text>
</comment>
<dbReference type="Proteomes" id="UP000636264">
    <property type="component" value="Unassembled WGS sequence"/>
</dbReference>
<dbReference type="InterPro" id="IPR051704">
    <property type="entry name" value="FAD_aromatic-hydroxylase"/>
</dbReference>
<feature type="domain" description="FAD-binding" evidence="2">
    <location>
        <begin position="8"/>
        <end position="343"/>
    </location>
</feature>
<keyword evidence="1" id="KW-0472">Membrane</keyword>
<organism evidence="3 4">
    <name type="scientific">Nitratireductor aestuarii</name>
    <dbReference type="NCBI Taxonomy" id="1735103"/>
    <lineage>
        <taxon>Bacteria</taxon>
        <taxon>Pseudomonadati</taxon>
        <taxon>Pseudomonadota</taxon>
        <taxon>Alphaproteobacteria</taxon>
        <taxon>Hyphomicrobiales</taxon>
        <taxon>Phyllobacteriaceae</taxon>
        <taxon>Nitratireductor</taxon>
    </lineage>
</organism>
<dbReference type="Gene3D" id="3.30.9.10">
    <property type="entry name" value="D-Amino Acid Oxidase, subunit A, domain 2"/>
    <property type="match status" value="1"/>
</dbReference>
<dbReference type="EMBL" id="BMIF01000001">
    <property type="protein sequence ID" value="GGA51292.1"/>
    <property type="molecule type" value="Genomic_DNA"/>
</dbReference>
<reference evidence="3" key="1">
    <citation type="journal article" date="2014" name="Int. J. Syst. Evol. Microbiol.">
        <title>Complete genome sequence of Corynebacterium casei LMG S-19264T (=DSM 44701T), isolated from a smear-ripened cheese.</title>
        <authorList>
            <consortium name="US DOE Joint Genome Institute (JGI-PGF)"/>
            <person name="Walter F."/>
            <person name="Albersmeier A."/>
            <person name="Kalinowski J."/>
            <person name="Ruckert C."/>
        </authorList>
    </citation>
    <scope>NUCLEOTIDE SEQUENCE</scope>
    <source>
        <strain evidence="3">CGMCC 1.15320</strain>
    </source>
</reference>
<dbReference type="Gene3D" id="3.50.50.60">
    <property type="entry name" value="FAD/NAD(P)-binding domain"/>
    <property type="match status" value="1"/>
</dbReference>
<dbReference type="RefSeq" id="WP_188718951.1">
    <property type="nucleotide sequence ID" value="NZ_BMIF01000001.1"/>
</dbReference>
<name>A0A916RER1_9HYPH</name>
<dbReference type="GO" id="GO:0004497">
    <property type="term" value="F:monooxygenase activity"/>
    <property type="evidence" value="ECO:0007669"/>
    <property type="project" value="UniProtKB-KW"/>
</dbReference>
<dbReference type="InterPro" id="IPR036188">
    <property type="entry name" value="FAD/NAD-bd_sf"/>
</dbReference>
<dbReference type="PANTHER" id="PTHR46865:SF2">
    <property type="entry name" value="MONOOXYGENASE"/>
    <property type="match status" value="1"/>
</dbReference>
<evidence type="ECO:0000313" key="4">
    <source>
        <dbReference type="Proteomes" id="UP000636264"/>
    </source>
</evidence>
<gene>
    <name evidence="3" type="ORF">GCM10011385_00690</name>
</gene>
<evidence type="ECO:0000256" key="1">
    <source>
        <dbReference type="SAM" id="Phobius"/>
    </source>
</evidence>
<dbReference type="InterPro" id="IPR002938">
    <property type="entry name" value="FAD-bd"/>
</dbReference>
<dbReference type="SUPFAM" id="SSF51905">
    <property type="entry name" value="FAD/NAD(P)-binding domain"/>
    <property type="match status" value="1"/>
</dbReference>
<dbReference type="PRINTS" id="PR00420">
    <property type="entry name" value="RNGMNOXGNASE"/>
</dbReference>
<keyword evidence="4" id="KW-1185">Reference proteome</keyword>
<keyword evidence="3" id="KW-0560">Oxidoreductase</keyword>
<dbReference type="Pfam" id="PF01494">
    <property type="entry name" value="FAD_binding_3"/>
    <property type="match status" value="1"/>
</dbReference>
<reference evidence="3" key="2">
    <citation type="submission" date="2020-09" db="EMBL/GenBank/DDBJ databases">
        <authorList>
            <person name="Sun Q."/>
            <person name="Zhou Y."/>
        </authorList>
    </citation>
    <scope>NUCLEOTIDE SEQUENCE</scope>
    <source>
        <strain evidence="3">CGMCC 1.15320</strain>
    </source>
</reference>
<accession>A0A916RER1</accession>
<keyword evidence="1" id="KW-0812">Transmembrane</keyword>
<dbReference type="AlphaFoldDB" id="A0A916RER1"/>
<proteinExistence type="predicted"/>